<evidence type="ECO:0000256" key="4">
    <source>
        <dbReference type="ARBA" id="ARBA00022679"/>
    </source>
</evidence>
<protein>
    <recommendedName>
        <fullName evidence="3">dTMP kinase</fullName>
        <ecNumber evidence="3">2.7.4.9</ecNumber>
    </recommendedName>
</protein>
<dbReference type="OrthoDB" id="9060at10239"/>
<dbReference type="NCBIfam" id="TIGR00041">
    <property type="entry name" value="DTMP_kinase"/>
    <property type="match status" value="1"/>
</dbReference>
<dbReference type="GO" id="GO:0006235">
    <property type="term" value="P:dTTP biosynthetic process"/>
    <property type="evidence" value="ECO:0007669"/>
    <property type="project" value="UniProtKB-UniPathway"/>
</dbReference>
<dbReference type="PANTHER" id="PTHR10344">
    <property type="entry name" value="THYMIDYLATE KINASE"/>
    <property type="match status" value="1"/>
</dbReference>
<dbReference type="CDD" id="cd01672">
    <property type="entry name" value="TMPK"/>
    <property type="match status" value="1"/>
</dbReference>
<organism evidence="11 12">
    <name type="scientific">Pseudomonas phage PaBG</name>
    <dbReference type="NCBI Taxonomy" id="1335230"/>
    <lineage>
        <taxon>Viruses</taxon>
        <taxon>Duplodnaviria</taxon>
        <taxon>Heunggongvirae</taxon>
        <taxon>Uroviricota</taxon>
        <taxon>Caudoviricetes</taxon>
        <taxon>Baikalvirus</taxon>
        <taxon>Baikalvirus PaBG</taxon>
    </lineage>
</organism>
<dbReference type="KEGG" id="vg:16574774"/>
<evidence type="ECO:0000256" key="3">
    <source>
        <dbReference type="ARBA" id="ARBA00012980"/>
    </source>
</evidence>
<keyword evidence="8" id="KW-0067">ATP-binding</keyword>
<reference evidence="11 12" key="1">
    <citation type="journal article" date="2014" name="Genome Announc.">
        <title>Complete Genome Sequence of the Novel Giant Pseudomonas Phage PaBG.</title>
        <authorList>
            <person name="Sykilinda N.N."/>
            <person name="Bondar A.A."/>
            <person name="Gorshkova A.S."/>
            <person name="Kurochkina L.P."/>
            <person name="Kulikov E.E."/>
            <person name="Shneider M.M."/>
            <person name="Kadykov V.A."/>
            <person name="Solovjeva N.V."/>
            <person name="Kabilov M.R."/>
            <person name="Mesyanzhinov V.V."/>
            <person name="Vlassov V.V."/>
            <person name="Drukker V.V."/>
            <person name="Miroshnikov K.A."/>
        </authorList>
    </citation>
    <scope>NUCLEOTIDE SEQUENCE [LARGE SCALE GENOMIC DNA]</scope>
</reference>
<evidence type="ECO:0000256" key="9">
    <source>
        <dbReference type="ARBA" id="ARBA00048743"/>
    </source>
</evidence>
<feature type="domain" description="Thymidylate kinase-like" evidence="10">
    <location>
        <begin position="12"/>
        <end position="195"/>
    </location>
</feature>
<dbReference type="RefSeq" id="YP_008433419.1">
    <property type="nucleotide sequence ID" value="NC_022096.1"/>
</dbReference>
<dbReference type="Proteomes" id="UP000015545">
    <property type="component" value="Segment"/>
</dbReference>
<dbReference type="SUPFAM" id="SSF52540">
    <property type="entry name" value="P-loop containing nucleoside triphosphate hydrolases"/>
    <property type="match status" value="1"/>
</dbReference>
<keyword evidence="5" id="KW-0545">Nucleotide biosynthesis</keyword>
<accession>S5VV47</accession>
<dbReference type="UniPathway" id="UPA00575"/>
<dbReference type="EMBL" id="KF147891">
    <property type="protein sequence ID" value="AGS81972.1"/>
    <property type="molecule type" value="Genomic_DNA"/>
</dbReference>
<dbReference type="Pfam" id="PF02223">
    <property type="entry name" value="Thymidylate_kin"/>
    <property type="match status" value="1"/>
</dbReference>
<keyword evidence="12" id="KW-1185">Reference proteome</keyword>
<dbReference type="GO" id="GO:0005524">
    <property type="term" value="F:ATP binding"/>
    <property type="evidence" value="ECO:0007669"/>
    <property type="project" value="UniProtKB-KW"/>
</dbReference>
<proteinExistence type="inferred from homology"/>
<comment type="catalytic activity">
    <reaction evidence="9">
        <text>dTMP + ATP = dTDP + ADP</text>
        <dbReference type="Rhea" id="RHEA:13517"/>
        <dbReference type="ChEBI" id="CHEBI:30616"/>
        <dbReference type="ChEBI" id="CHEBI:58369"/>
        <dbReference type="ChEBI" id="CHEBI:63528"/>
        <dbReference type="ChEBI" id="CHEBI:456216"/>
        <dbReference type="EC" id="2.7.4.9"/>
    </reaction>
</comment>
<sequence>MTAKKRGAFLVLEGLDGAGKDSNARNIENYLSHSDVPHFVASEYKDSQFCRELRTVLNNQNPQLDPITETMLFYASRIEHTKHIIQPYLDRGYLVVSDRYCATTAAYQGARTEQVPTVHALAESLLVKPDLTLFYDIPVEIYEQRVLNRDGKLDQIESRGVEYFAKVRANFHAWAADDPSFIIIDASKPLDDVFAESIRHVDDFLRNFA</sequence>
<dbReference type="HAMAP" id="MF_00165">
    <property type="entry name" value="Thymidylate_kinase"/>
    <property type="match status" value="1"/>
</dbReference>
<evidence type="ECO:0000313" key="12">
    <source>
        <dbReference type="Proteomes" id="UP000015545"/>
    </source>
</evidence>
<dbReference type="GO" id="GO:0006233">
    <property type="term" value="P:dTDP biosynthetic process"/>
    <property type="evidence" value="ECO:0007669"/>
    <property type="project" value="InterPro"/>
</dbReference>
<keyword evidence="4" id="KW-0808">Transferase</keyword>
<dbReference type="PANTHER" id="PTHR10344:SF4">
    <property type="entry name" value="UMP-CMP KINASE 2, MITOCHONDRIAL"/>
    <property type="match status" value="1"/>
</dbReference>
<dbReference type="InterPro" id="IPR018094">
    <property type="entry name" value="Thymidylate_kinase"/>
</dbReference>
<dbReference type="Gene3D" id="3.40.50.300">
    <property type="entry name" value="P-loop containing nucleotide triphosphate hydrolases"/>
    <property type="match status" value="1"/>
</dbReference>
<evidence type="ECO:0000256" key="7">
    <source>
        <dbReference type="ARBA" id="ARBA00022777"/>
    </source>
</evidence>
<evidence type="ECO:0000256" key="2">
    <source>
        <dbReference type="ARBA" id="ARBA00009776"/>
    </source>
</evidence>
<evidence type="ECO:0000259" key="10">
    <source>
        <dbReference type="Pfam" id="PF02223"/>
    </source>
</evidence>
<name>S5VV47_9CAUD</name>
<dbReference type="GO" id="GO:0004798">
    <property type="term" value="F:dTMP kinase activity"/>
    <property type="evidence" value="ECO:0007669"/>
    <property type="project" value="UniProtKB-EC"/>
</dbReference>
<gene>
    <name evidence="11" type="ORF">PaBG_00088</name>
</gene>
<comment type="pathway">
    <text evidence="1">Pyrimidine metabolism; dTTP biosynthesis.</text>
</comment>
<evidence type="ECO:0000256" key="1">
    <source>
        <dbReference type="ARBA" id="ARBA00004992"/>
    </source>
</evidence>
<dbReference type="EC" id="2.7.4.9" evidence="3"/>
<comment type="similarity">
    <text evidence="2">Belongs to the thymidylate kinase family.</text>
</comment>
<dbReference type="InterPro" id="IPR027417">
    <property type="entry name" value="P-loop_NTPase"/>
</dbReference>
<keyword evidence="7 11" id="KW-0418">Kinase</keyword>
<dbReference type="GO" id="GO:0006227">
    <property type="term" value="P:dUDP biosynthetic process"/>
    <property type="evidence" value="ECO:0007669"/>
    <property type="project" value="TreeGrafter"/>
</dbReference>
<evidence type="ECO:0000256" key="5">
    <source>
        <dbReference type="ARBA" id="ARBA00022727"/>
    </source>
</evidence>
<evidence type="ECO:0000313" key="11">
    <source>
        <dbReference type="EMBL" id="AGS81972.1"/>
    </source>
</evidence>
<dbReference type="InterPro" id="IPR039430">
    <property type="entry name" value="Thymidylate_kin-like_dom"/>
</dbReference>
<evidence type="ECO:0000256" key="8">
    <source>
        <dbReference type="ARBA" id="ARBA00022840"/>
    </source>
</evidence>
<keyword evidence="6" id="KW-0547">Nucleotide-binding</keyword>
<evidence type="ECO:0000256" key="6">
    <source>
        <dbReference type="ARBA" id="ARBA00022741"/>
    </source>
</evidence>